<comment type="caution">
    <text evidence="2">The sequence shown here is derived from an EMBL/GenBank/DDBJ whole genome shotgun (WGS) entry which is preliminary data.</text>
</comment>
<dbReference type="PANTHER" id="PTHR44119:SF7">
    <property type="entry name" value="MAGNESIUM CHELATASE SUBUNIT"/>
    <property type="match status" value="1"/>
</dbReference>
<dbReference type="Pfam" id="PF02514">
    <property type="entry name" value="CobN-Mg_chel"/>
    <property type="match status" value="1"/>
</dbReference>
<evidence type="ECO:0000259" key="1">
    <source>
        <dbReference type="Pfam" id="PF02514"/>
    </source>
</evidence>
<dbReference type="InterPro" id="IPR003672">
    <property type="entry name" value="CobN/Mg_chltase"/>
</dbReference>
<dbReference type="STRING" id="1429043.X474_20460"/>
<dbReference type="PANTHER" id="PTHR44119">
    <property type="entry name" value="MAGNESIUM-CHELATASE SUBUNIT CHLH, CHLOROPLASTIC"/>
    <property type="match status" value="1"/>
</dbReference>
<dbReference type="EMBL" id="AZAC01000034">
    <property type="protein sequence ID" value="KIX12160.1"/>
    <property type="molecule type" value="Genomic_DNA"/>
</dbReference>
<accession>A0A0D2JRM6</accession>
<dbReference type="OrthoDB" id="9757976at2"/>
<evidence type="ECO:0000313" key="3">
    <source>
        <dbReference type="Proteomes" id="UP000032233"/>
    </source>
</evidence>
<dbReference type="AlphaFoldDB" id="A0A0D2JRM6"/>
<dbReference type="GO" id="GO:0009236">
    <property type="term" value="P:cobalamin biosynthetic process"/>
    <property type="evidence" value="ECO:0007669"/>
    <property type="project" value="InterPro"/>
</dbReference>
<dbReference type="NCBIfam" id="TIGR02257">
    <property type="entry name" value="cobalto_cobN"/>
    <property type="match status" value="1"/>
</dbReference>
<feature type="domain" description="CobN/magnesium chelatase" evidence="1">
    <location>
        <begin position="120"/>
        <end position="1218"/>
    </location>
</feature>
<dbReference type="RefSeq" id="WP_044350951.1">
    <property type="nucleotide sequence ID" value="NZ_AZAC01000034.1"/>
</dbReference>
<dbReference type="CDD" id="cd10150">
    <property type="entry name" value="CobN_like"/>
    <property type="match status" value="1"/>
</dbReference>
<sequence length="1238" mass="139713">MKPTRIMVFSSAGTGLSTLSRAFARFVEAWPGVMEISARTGEDLFDSLQVDRFLASLPQYDRLILLLHGGKASCPFFDRLMDTRGELWTYIHPSDPEELELSQEYSTDFGAETYDEMVLYLKYGGQENWFNLFKRLAGQDAAEPEPQPCQALYHPRLGLKQDLDSYLKALGWDSEALRQSGKPVVGLWFGQYSYLDSNLEPMDAVIEELEAQGAVPVSCFYRRYPDPLLDVRDTAWVVDNYFSDSKGPLIQALISPMMFSLAMIRPGEEKKLQKLGVPILQAMHLLTNRDFWQSTVEAVTPMDVGISIAQPEFDGNLITVPAATKEKGQRDPLTGAGLSRMEPIPERIEKMVKLALNWARLSRKSNQDKKVAIIFHNYPPRNDRIGCAYGLDSFASVRDLLARLKEEGYTLDQVYEDSRELADLMTSSLTCDQRWLTYEAMAEKAADRAGAEHHKPWHEGLPDKAREHLAKDWGQTPGELFVHDQKVLINGVINGNVYIGIQPPRGYIEQPEKIHDPYLAPSYHYLYYYRWIKDVFKADAVMHIGKHGSLEWLPGKSVALGPDCYPDLAIMDLPNIYPYIINDPGEGTQAKRRSYCTIMDHLIPVMTNADTYEELAQVDNAILDYLQASSMNPTRLPVLQKQIWEEVEKANLDKDLETTWEQAREDFDGFMERLHSYLSEVGDTAIADGLHTFGTPPRGGPLAELTTQIVRLNNGDVPSLRQTVCVEWGYDYDYLLANRGRPDPAGNYPTCAKALEAVHNECRRIVLCVVEGEEPFSEDVGPDLKQVYGFLRETLLPRLRATTDEMTNTIAALNGSFVPPGGSGAPTRGQSDILPTGRNFFSVDPMKIPAPAAWKVGVDLARDLVERNKKETGAPPDNVGMVLWGGPVMRTQGEDIAEALFLMGIKPVWNSRNGRVEGLEVIPLKELEFPRVDITFRTSGFFRDSFPNLMELLDKAVLMAGRLREPLESNFLRRNVVAESEELAKQGLSPEDAWREASLRVYSDPPGTYGTGLPETIDSKAWEKSEDLGEVWVNYGGYAYSSKGYGLERRDNLKRRLKKINLVVKNEDSREYDMLSSDDFNAYFGGFVCAVKAFSGIQPRAYSGDASDPDRVKNRSIQEEAKHVFRSRILNPKWIQGLMRHGYKGAGDLSRTVDTSFHWDATSGVIDDWMYEGLAQKYAFDKQMQDWLKEVNPYALQNITERLLEAISRGMWQADPETKQELMNIFLDVEGDIEDATS</sequence>
<reference evidence="2 3" key="1">
    <citation type="submission" date="2013-11" db="EMBL/GenBank/DDBJ databases">
        <title>Metagenomic analysis of a methanogenic consortium involved in long chain n-alkane degradation.</title>
        <authorList>
            <person name="Davidova I.A."/>
            <person name="Callaghan A.V."/>
            <person name="Wawrik B."/>
            <person name="Pruitt S."/>
            <person name="Marks C."/>
            <person name="Duncan K.E."/>
            <person name="Suflita J.M."/>
        </authorList>
    </citation>
    <scope>NUCLEOTIDE SEQUENCE [LARGE SCALE GENOMIC DNA]</scope>
    <source>
        <strain evidence="2 3">SPR</strain>
    </source>
</reference>
<evidence type="ECO:0000313" key="2">
    <source>
        <dbReference type="EMBL" id="KIX12160.1"/>
    </source>
</evidence>
<dbReference type="Proteomes" id="UP000032233">
    <property type="component" value="Unassembled WGS sequence"/>
</dbReference>
<dbReference type="GO" id="GO:0051116">
    <property type="term" value="F:cobaltochelatase activity"/>
    <property type="evidence" value="ECO:0007669"/>
    <property type="project" value="InterPro"/>
</dbReference>
<dbReference type="InParanoid" id="A0A0D2JRM6"/>
<keyword evidence="3" id="KW-1185">Reference proteome</keyword>
<dbReference type="PATRIC" id="fig|1429043.3.peg.4336"/>
<name>A0A0D2JRM6_9BACT</name>
<dbReference type="InterPro" id="IPR011953">
    <property type="entry name" value="Cobalto_CobN"/>
</dbReference>
<organism evidence="2 3">
    <name type="scientific">Dethiosulfatarculus sandiegensis</name>
    <dbReference type="NCBI Taxonomy" id="1429043"/>
    <lineage>
        <taxon>Bacteria</taxon>
        <taxon>Pseudomonadati</taxon>
        <taxon>Thermodesulfobacteriota</taxon>
        <taxon>Desulfarculia</taxon>
        <taxon>Desulfarculales</taxon>
        <taxon>Desulfarculaceae</taxon>
        <taxon>Dethiosulfatarculus</taxon>
    </lineage>
</organism>
<protein>
    <submittedName>
        <fullName evidence="2">Cobalamin biosynthesis protein CobN</fullName>
    </submittedName>
</protein>
<gene>
    <name evidence="2" type="ORF">X474_20460</name>
</gene>
<proteinExistence type="predicted"/>